<organism evidence="1 2">
    <name type="scientific">Singapore grouper iridovirus</name>
    <dbReference type="NCBI Taxonomy" id="262968"/>
    <lineage>
        <taxon>Viruses</taxon>
        <taxon>Varidnaviria</taxon>
        <taxon>Bamfordvirae</taxon>
        <taxon>Nucleocytoviricota</taxon>
        <taxon>Megaviricetes</taxon>
        <taxon>Pimascovirales</taxon>
        <taxon>Pimascovirales incertae sedis</taxon>
        <taxon>Iridoviridae</taxon>
        <taxon>Alphairidovirinae</taxon>
        <taxon>Ranavirus</taxon>
        <taxon>Ranavirus epinephelus1</taxon>
    </lineage>
</organism>
<keyword evidence="2" id="KW-1185">Reference proteome</keyword>
<dbReference type="GeneID" id="3197071"/>
<protein>
    <submittedName>
        <fullName evidence="1">Uncharacterized protein</fullName>
    </submittedName>
</protein>
<dbReference type="RefSeq" id="YP_164195.1">
    <property type="nucleotide sequence ID" value="NC_006549.1"/>
</dbReference>
<evidence type="ECO:0000313" key="1">
    <source>
        <dbReference type="EMBL" id="AAS18115.1"/>
    </source>
</evidence>
<proteinExistence type="predicted"/>
<dbReference type="Proteomes" id="UP000172127">
    <property type="component" value="Segment"/>
</dbReference>
<sequence length="137" mass="14891">MGIELPMLRLKLGTSSCGTARLTFCTEGLLIHMMEASISLSYESIAVNTDGVSNTTIFVCGIIKAMVLHTVISGNSLSSLRHSDSVSRVQTNEIPPTSCAYKRIAFMGASIRIPPLSKRPITFAVRRSELITDIIFL</sequence>
<name>Q5YFG5_9VIRU</name>
<dbReference type="EMBL" id="AY521625">
    <property type="protein sequence ID" value="AAS18115.1"/>
    <property type="molecule type" value="Genomic_DNA"/>
</dbReference>
<accession>Q5YFG5</accession>
<reference evidence="1 2" key="1">
    <citation type="journal article" date="2004" name="J. Virol.">
        <title>Functional genomics analysis of Singapore grouper iridovirus: complete sequence determination and proteomic analysis.</title>
        <authorList>
            <person name="Song W.J."/>
            <person name="Qin Q.W."/>
            <person name="Qiu J."/>
            <person name="Huang C.H."/>
            <person name="Wang F."/>
            <person name="Hew C.L."/>
        </authorList>
    </citation>
    <scope>NUCLEOTIDE SEQUENCE [LARGE SCALE GENOMIC DNA]</scope>
</reference>
<dbReference type="KEGG" id="vg:3197071"/>
<gene>
    <name evidence="1" type="ORF">ORF100L</name>
</gene>
<evidence type="ECO:0000313" key="2">
    <source>
        <dbReference type="Proteomes" id="UP000172127"/>
    </source>
</evidence>